<dbReference type="AlphaFoldDB" id="A0A0F9IKM4"/>
<organism evidence="2">
    <name type="scientific">marine sediment metagenome</name>
    <dbReference type="NCBI Taxonomy" id="412755"/>
    <lineage>
        <taxon>unclassified sequences</taxon>
        <taxon>metagenomes</taxon>
        <taxon>ecological metagenomes</taxon>
    </lineage>
</organism>
<keyword evidence="1" id="KW-0472">Membrane</keyword>
<keyword evidence="1" id="KW-0812">Transmembrane</keyword>
<protein>
    <submittedName>
        <fullName evidence="2">Uncharacterized protein</fullName>
    </submittedName>
</protein>
<proteinExistence type="predicted"/>
<evidence type="ECO:0000256" key="1">
    <source>
        <dbReference type="SAM" id="Phobius"/>
    </source>
</evidence>
<gene>
    <name evidence="2" type="ORF">LCGC14_1567370</name>
</gene>
<feature type="transmembrane region" description="Helical" evidence="1">
    <location>
        <begin position="311"/>
        <end position="333"/>
    </location>
</feature>
<sequence length="430" mass="49825">MKKSKLLLGLSFLLIFLFSFNLESVVASDDDDDGVDDEFEDLNRRIIQIEVQDYQAEIESVLKEGNTLNALHFKILPIEEGLVVEFQFMEDNESFGEINLEFVITFQEIVEYIDNNSNGIYDEISDDLIQSYMLTEFWPINYSVLSISDVDLHYLEVQTKDGVFKAHFYVAEEFVYENNSLITPNQVKINIEINNFGYSNNNSQLALYIKLESELDFEREEETEDENKGFAINEQGLITAINQFTGFFTWQENATIDGINQQVQSTSITTDDLDEDEQKMYINYQRGINIFHDPKIGVEGLWRSKILPFPIITLVIIIVVISAISVSVAYTVYHYSHNGSITPILKDKGDDYRSFDNRKDLVVQIFEDEDPIEKLIELKDINITAISEDFVDIINKFEWESNEKEEFIAELLSLNPAERKKILNKMLKKR</sequence>
<accession>A0A0F9IKM4</accession>
<keyword evidence="1" id="KW-1133">Transmembrane helix</keyword>
<comment type="caution">
    <text evidence="2">The sequence shown here is derived from an EMBL/GenBank/DDBJ whole genome shotgun (WGS) entry which is preliminary data.</text>
</comment>
<name>A0A0F9IKM4_9ZZZZ</name>
<reference evidence="2" key="1">
    <citation type="journal article" date="2015" name="Nature">
        <title>Complex archaea that bridge the gap between prokaryotes and eukaryotes.</title>
        <authorList>
            <person name="Spang A."/>
            <person name="Saw J.H."/>
            <person name="Jorgensen S.L."/>
            <person name="Zaremba-Niedzwiedzka K."/>
            <person name="Martijn J."/>
            <person name="Lind A.E."/>
            <person name="van Eijk R."/>
            <person name="Schleper C."/>
            <person name="Guy L."/>
            <person name="Ettema T.J."/>
        </authorList>
    </citation>
    <scope>NUCLEOTIDE SEQUENCE</scope>
</reference>
<dbReference type="EMBL" id="LAZR01012177">
    <property type="protein sequence ID" value="KKM28172.1"/>
    <property type="molecule type" value="Genomic_DNA"/>
</dbReference>
<evidence type="ECO:0000313" key="2">
    <source>
        <dbReference type="EMBL" id="KKM28172.1"/>
    </source>
</evidence>